<feature type="compositionally biased region" description="Basic and acidic residues" evidence="1">
    <location>
        <begin position="139"/>
        <end position="150"/>
    </location>
</feature>
<dbReference type="AlphaFoldDB" id="A0A1Y4MZL1"/>
<dbReference type="Proteomes" id="UP000196386">
    <property type="component" value="Unassembled WGS sequence"/>
</dbReference>
<dbReference type="EMBL" id="NFKP01000010">
    <property type="protein sequence ID" value="OUP69352.1"/>
    <property type="molecule type" value="Genomic_DNA"/>
</dbReference>
<evidence type="ECO:0000313" key="2">
    <source>
        <dbReference type="EMBL" id="OUP69352.1"/>
    </source>
</evidence>
<gene>
    <name evidence="2" type="ORF">B5F11_09705</name>
</gene>
<accession>A0A1Y4MZL1</accession>
<protein>
    <submittedName>
        <fullName evidence="2">Uncharacterized protein</fullName>
    </submittedName>
</protein>
<organism evidence="2 3">
    <name type="scientific">Anaerotruncus colihominis</name>
    <dbReference type="NCBI Taxonomy" id="169435"/>
    <lineage>
        <taxon>Bacteria</taxon>
        <taxon>Bacillati</taxon>
        <taxon>Bacillota</taxon>
        <taxon>Clostridia</taxon>
        <taxon>Eubacteriales</taxon>
        <taxon>Oscillospiraceae</taxon>
        <taxon>Anaerotruncus</taxon>
    </lineage>
</organism>
<evidence type="ECO:0000256" key="1">
    <source>
        <dbReference type="SAM" id="MobiDB-lite"/>
    </source>
</evidence>
<evidence type="ECO:0000313" key="3">
    <source>
        <dbReference type="Proteomes" id="UP000196386"/>
    </source>
</evidence>
<name>A0A1Y4MZL1_9FIRM</name>
<comment type="caution">
    <text evidence="2">The sequence shown here is derived from an EMBL/GenBank/DDBJ whole genome shotgun (WGS) entry which is preliminary data.</text>
</comment>
<feature type="region of interest" description="Disordered" evidence="1">
    <location>
        <begin position="125"/>
        <end position="193"/>
    </location>
</feature>
<reference evidence="3" key="1">
    <citation type="submission" date="2017-04" db="EMBL/GenBank/DDBJ databases">
        <title>Function of individual gut microbiota members based on whole genome sequencing of pure cultures obtained from chicken caecum.</title>
        <authorList>
            <person name="Medvecky M."/>
            <person name="Cejkova D."/>
            <person name="Polansky O."/>
            <person name="Karasova D."/>
            <person name="Kubasova T."/>
            <person name="Cizek A."/>
            <person name="Rychlik I."/>
        </authorList>
    </citation>
    <scope>NUCLEOTIDE SEQUENCE [LARGE SCALE GENOMIC DNA]</scope>
    <source>
        <strain evidence="3">An175</strain>
    </source>
</reference>
<proteinExistence type="predicted"/>
<sequence>MVKEENFEAYSLSELFHRGKIDTDFEVTDQYVTGICLLYPERSCQDHEYMIRERSIVELEGRKLSACVQEAKDLAYQSAVSRLFGLSMPRKISEEGSSAKLSIREHPTALPDQDSMQKTELITPPAEEPLESDLPQSVEPHEEIREEPKEVPSMNGSTQIGFGDLRPASSLLKQEETPLSSKDPYDPEEEETEMEKALATPITILGKANLCNGWLAGKILKEHPEIIVDFAHRYSGPKEDQKQALRTLYSEALRRLDRAA</sequence>